<feature type="transmembrane region" description="Helical" evidence="16">
    <location>
        <begin position="226"/>
        <end position="248"/>
    </location>
</feature>
<dbReference type="PROSITE" id="PS00653">
    <property type="entry name" value="GLYCOSYL_HYDROL_F1_2"/>
    <property type="match status" value="2"/>
</dbReference>
<keyword evidence="16" id="KW-0472">Membrane</keyword>
<dbReference type="GO" id="GO:0015120">
    <property type="term" value="F:phosphoglycerate transmembrane transporter activity"/>
    <property type="evidence" value="ECO:0007669"/>
    <property type="project" value="UniProtKB-ARBA"/>
</dbReference>
<dbReference type="SMART" id="SM00575">
    <property type="entry name" value="ZnF_PMZ"/>
    <property type="match status" value="1"/>
</dbReference>
<dbReference type="GO" id="GO:0008270">
    <property type="term" value="F:zinc ion binding"/>
    <property type="evidence" value="ECO:0007669"/>
    <property type="project" value="UniProtKB-KW"/>
</dbReference>
<comment type="caution">
    <text evidence="18">The sequence shown here is derived from an EMBL/GenBank/DDBJ whole genome shotgun (WGS) entry which is preliminary data.</text>
</comment>
<evidence type="ECO:0000256" key="13">
    <source>
        <dbReference type="PROSITE-ProRule" id="PRU10055"/>
    </source>
</evidence>
<dbReference type="OrthoDB" id="65569at2759"/>
<feature type="transmembrane region" description="Helical" evidence="16">
    <location>
        <begin position="260"/>
        <end position="282"/>
    </location>
</feature>
<dbReference type="InterPro" id="IPR007527">
    <property type="entry name" value="Znf_SWIM"/>
</dbReference>
<sequence>MISSVKHIFSTFTSSYFPRFYQLPIIKNSTLKPLLVTFSPKEQCIIEVIDEKARLEAAQRIKIGIYFATWWALNVVFNIYNKKVLNAFPYPWLISTLSLACGSLMMLVSWVTRIAEAPKTDFKFWKTLVPVTAAVSMSKVAVSFTHIIKSGEPAFSVLVSRVLLSETFPVSVYLSLLPIIGGCTLTAATELNFNMIGFMGAMISNLAFVFRNIFSKKGMKGKSVSGMNYYACLSMMSLFILTPFAIVVEGPQMWSIGWQTALAQIGPNFVWWVAAQSIFYHLYNQVSYMSLDRISPLTFSIGNTMKRIFVIVSSIIIFRTPIQLINAIGAAIAILGTFLYSQDEIKSLIFNIKEGSRSRSPPLMGRIAPSSFHTITMKGELGTSPFPRNFLFGTASSSYQFEGAFLTDGKGLNNWDNFTHTPGNIIDGSTGDVAVDHYHRYLEDLELMEDTGVNSYRFSISWARILPKGRFGAVNRAGVDHYNKFINAFLHRGIIPFVTLTHYDIPQELEDRYGGWLSPQVQKDFAYYADICFKYFGDRVKFWVTFNEPNVAVILGYRSGACPPAHCSGSFGNCKDGDSEREPFIAAHNIILSHSAAVGIYRTKYQKEQEGSIGIVMHTVWYEPISNSSEDKRAAERAQAFFMNWFLDPIIFGKYPTEMHEILGSSLPEFSKYDQEKLNNGLDFIGINQYTSFYVKDCIFSTCEPGTGYSKTEGFALQTAQNKGVFVGEPTDLNWLYVVPQGMYKMVTYIKERYNNLPMYITENGFGEKEKPTKILLNDVRRVNYMSGYLEALATAVRKGADVRGYFAWSLLDNFEWKDGYTVRFGLYHVDYTTLKRTRKTSATWAYKISSKVSKVVDLMVSGWCSNNGGDPFGSHGNPTRVFIIIPRRVSIFDDGDQQQQLKKEFHFVHRSLLALTFPCSCKAWQLFEAEDPLVLAFHEILEVDIEDEKQLDDNPSDERAGGGQPLFLKVQNDGLFVVKNRFDWMKMEVLLCPTITIKGELGVSPFPRNFLFGTASSSYQFEGAFLADGKGLNNWDNFTHKPGNVIDGSTGDVAVDHYHRYLEDLELMEDIGVNSYRFSISWARILPKGRFGAVNRAGVDHYNKFIDALLHRGIIRFVTLTHYDIPQELEDRYGGWLSPQVQKDFAYYADICFKYFGDRVKFWVTFNEPNVAVIRGYRSGAYPPSHCSGLFGNCKEGDSEREPFIAAHNIILSHSAAVEEQEGSIGFVMNSIWYEPISNSSEDKRAAERAQAFFMNWFLDPIIFGKYPTEMYEILGSSLPAFSKYDQEKLKNGLDFIGINQYTSFYVKDCIFSTCELGKGYSKTEGFALWTAQNKGVFVGEPTDLNWLYVNPQGMYKMVTYIKERYNNLPMYITENGFGEKEKPTEILLNDVRRVNYLSRYLDALATAVRKGANVRGYFAWSLLDNFEWKDGYTVRFGLHHVDYPTLKRTRKTSATWKVRVFRESKFFQVNVEWKWIPPFVDGAGLYYRVWEKVEDDDDEMWEEWFDGKRSLLALTFPCSCKAWQLFEAEDPLVLAFHEILEVDIEDEKQSDGMKNVHLVLNWGGEWKNHHGEYWYEGRRAKAFAFSRDSNYDQLLDKVYNVTGIDRDYYRVSMTTLPQTFRPSMPIEIVDDEDVALLLRRENVDPLVCISVEEIGHESPEMKPKPPQSSHNLHVNTMHELQRSDVRNMAAHLDDIGEGLTPVANIDTFPHSHLNFRDTTGNQHIPEHDETEPLFNYNREAAPNRYDEQFAHVQRLVPPPCAFYSINSGEVALRPVTMRLEVGELFPSKKQLQSHVGSYALTNGFQIRVFKSDTTRYQVRCIVEDCNWRLRAAKVHNSDYFQIRKFDNQHTCSTEAQFLHQRQASARVIGEHIQEKFRDHRLYKPKEIIHDMQREFGISCNYHKGYRARHIALEEVQGTPVESYSILPSYLYMLKQANPGTVTDLHTDSSNSITTGVEKVFPNSFHGACAVHLERNMVGHYGRNKTLKQYFERAARVYRESQFLQRMEHLKNINPEAAQYITDAGIERWARAYSPRKRYNIMSTNIAEAMNNAIKECKELPITGVIDYIREVLQSWFHDRRTAALKLSTQLTTAADVAIGVKDERARHMRIYPITFYTFLVKDGDLDGNVDLTAKTCTCKEFDVDQLPCAHALACIRLRGFSFVDYCSPYYSSAFLVAAYSGEIHPVGQPSEWLVPEDIASKIVHPPVGRRGPGRPKKNRTPSFGEEVTQRRCTTCHRVGHNSHTCTYPKSSRPSSGMGSTSEIGEASGSHVNM</sequence>
<feature type="transmembrane region" description="Helical" evidence="16">
    <location>
        <begin position="92"/>
        <end position="112"/>
    </location>
</feature>
<evidence type="ECO:0000256" key="14">
    <source>
        <dbReference type="RuleBase" id="RU004468"/>
    </source>
</evidence>
<dbReference type="InterPro" id="IPR018120">
    <property type="entry name" value="Glyco_hydro_1_AS"/>
</dbReference>
<keyword evidence="7 12" id="KW-0863">Zinc-finger</keyword>
<dbReference type="FunFam" id="3.20.20.80:FF:000020">
    <property type="entry name" value="Beta-glucosidase 12"/>
    <property type="match status" value="2"/>
</dbReference>
<evidence type="ECO:0000256" key="8">
    <source>
        <dbReference type="ARBA" id="ARBA00022801"/>
    </source>
</evidence>
<dbReference type="PANTHER" id="PTHR10353">
    <property type="entry name" value="GLYCOSYL HYDROLASE"/>
    <property type="match status" value="1"/>
</dbReference>
<dbReference type="EMBL" id="VAHF01000013">
    <property type="protein sequence ID" value="TXG47079.1"/>
    <property type="molecule type" value="Genomic_DNA"/>
</dbReference>
<gene>
    <name evidence="18" type="ORF">EZV62_026373</name>
</gene>
<evidence type="ECO:0000256" key="2">
    <source>
        <dbReference type="ARBA" id="ARBA00010838"/>
    </source>
</evidence>
<dbReference type="InterPro" id="IPR004332">
    <property type="entry name" value="Transposase_MuDR"/>
</dbReference>
<evidence type="ECO:0000256" key="10">
    <source>
        <dbReference type="ARBA" id="ARBA00022946"/>
    </source>
</evidence>
<feature type="transmembrane region" description="Helical" evidence="16">
    <location>
        <begin position="63"/>
        <end position="80"/>
    </location>
</feature>
<feature type="domain" description="SWIM-type" evidence="17">
    <location>
        <begin position="2118"/>
        <end position="2161"/>
    </location>
</feature>
<evidence type="ECO:0000256" key="16">
    <source>
        <dbReference type="SAM" id="Phobius"/>
    </source>
</evidence>
<dbReference type="Gene3D" id="3.20.20.80">
    <property type="entry name" value="Glycosidases"/>
    <property type="match status" value="2"/>
</dbReference>
<dbReference type="InterPro" id="IPR033132">
    <property type="entry name" value="GH_1_N_CS"/>
</dbReference>
<evidence type="ECO:0000256" key="5">
    <source>
        <dbReference type="ARBA" id="ARBA00022640"/>
    </source>
</evidence>
<evidence type="ECO:0000256" key="12">
    <source>
        <dbReference type="PROSITE-ProRule" id="PRU00325"/>
    </source>
</evidence>
<keyword evidence="11 14" id="KW-0326">Glycosidase</keyword>
<evidence type="ECO:0000256" key="15">
    <source>
        <dbReference type="SAM" id="MobiDB-lite"/>
    </source>
</evidence>
<dbReference type="InterPro" id="IPR004853">
    <property type="entry name" value="Sugar_P_trans_dom"/>
</dbReference>
<dbReference type="SUPFAM" id="SSF51445">
    <property type="entry name" value="(Trans)glycosidases"/>
    <property type="match status" value="2"/>
</dbReference>
<keyword evidence="16" id="KW-1133">Transmembrane helix</keyword>
<evidence type="ECO:0000256" key="3">
    <source>
        <dbReference type="ARBA" id="ARBA00022448"/>
    </source>
</evidence>
<dbReference type="GO" id="GO:0031969">
    <property type="term" value="C:chloroplast membrane"/>
    <property type="evidence" value="ECO:0007669"/>
    <property type="project" value="UniProtKB-SubCell"/>
</dbReference>
<accession>A0A5C7GRF4</accession>
<feature type="transmembrane region" description="Helical" evidence="16">
    <location>
        <begin position="195"/>
        <end position="214"/>
    </location>
</feature>
<proteinExistence type="inferred from homology"/>
<dbReference type="PROSITE" id="PS50966">
    <property type="entry name" value="ZF_SWIM"/>
    <property type="match status" value="1"/>
</dbReference>
<dbReference type="GO" id="GO:0005975">
    <property type="term" value="P:carbohydrate metabolic process"/>
    <property type="evidence" value="ECO:0007669"/>
    <property type="project" value="InterPro"/>
</dbReference>
<dbReference type="Pfam" id="PF00232">
    <property type="entry name" value="Glyco_hydro_1"/>
    <property type="match status" value="2"/>
</dbReference>
<keyword evidence="19" id="KW-1185">Reference proteome</keyword>
<organism evidence="18 19">
    <name type="scientific">Acer yangbiense</name>
    <dbReference type="NCBI Taxonomy" id="1000413"/>
    <lineage>
        <taxon>Eukaryota</taxon>
        <taxon>Viridiplantae</taxon>
        <taxon>Streptophyta</taxon>
        <taxon>Embryophyta</taxon>
        <taxon>Tracheophyta</taxon>
        <taxon>Spermatophyta</taxon>
        <taxon>Magnoliopsida</taxon>
        <taxon>eudicotyledons</taxon>
        <taxon>Gunneridae</taxon>
        <taxon>Pentapetalae</taxon>
        <taxon>rosids</taxon>
        <taxon>malvids</taxon>
        <taxon>Sapindales</taxon>
        <taxon>Sapindaceae</taxon>
        <taxon>Hippocastanoideae</taxon>
        <taxon>Acereae</taxon>
        <taxon>Acer</taxon>
    </lineage>
</organism>
<dbReference type="InterPro" id="IPR004696">
    <property type="entry name" value="Tpt_PEP_transl"/>
</dbReference>
<feature type="transmembrane region" description="Helical" evidence="16">
    <location>
        <begin position="324"/>
        <end position="341"/>
    </location>
</feature>
<keyword evidence="16" id="KW-0812">Transmembrane</keyword>
<protein>
    <recommendedName>
        <fullName evidence="17">SWIM-type domain-containing protein</fullName>
    </recommendedName>
</protein>
<evidence type="ECO:0000256" key="11">
    <source>
        <dbReference type="ARBA" id="ARBA00023295"/>
    </source>
</evidence>
<dbReference type="InterPro" id="IPR006564">
    <property type="entry name" value="Znf_PMZ"/>
</dbReference>
<dbReference type="Pfam" id="PF04434">
    <property type="entry name" value="SWIM"/>
    <property type="match status" value="1"/>
</dbReference>
<name>A0A5C7GRF4_9ROSI</name>
<dbReference type="InterPro" id="IPR001360">
    <property type="entry name" value="Glyco_hydro_1"/>
</dbReference>
<dbReference type="Pfam" id="PF03151">
    <property type="entry name" value="TPT"/>
    <property type="match status" value="1"/>
</dbReference>
<dbReference type="Proteomes" id="UP000323000">
    <property type="component" value="Chromosome 13"/>
</dbReference>
<dbReference type="SUPFAM" id="SSF103481">
    <property type="entry name" value="Multidrug resistance efflux transporter EmrE"/>
    <property type="match status" value="1"/>
</dbReference>
<dbReference type="GO" id="GO:0015605">
    <property type="term" value="F:organophosphate ester transmembrane transporter activity"/>
    <property type="evidence" value="ECO:0007669"/>
    <property type="project" value="UniProtKB-ARBA"/>
</dbReference>
<keyword evidence="9" id="KW-0862">Zinc</keyword>
<keyword evidence="8 14" id="KW-0378">Hydrolase</keyword>
<feature type="region of interest" description="Disordered" evidence="15">
    <location>
        <begin position="2206"/>
        <end position="2227"/>
    </location>
</feature>
<feature type="region of interest" description="Disordered" evidence="15">
    <location>
        <begin position="2248"/>
        <end position="2275"/>
    </location>
</feature>
<dbReference type="NCBIfam" id="TIGR00817">
    <property type="entry name" value="tpt"/>
    <property type="match status" value="1"/>
</dbReference>
<keyword evidence="10" id="KW-0809">Transit peptide</keyword>
<evidence type="ECO:0000256" key="6">
    <source>
        <dbReference type="ARBA" id="ARBA00022723"/>
    </source>
</evidence>
<evidence type="ECO:0000256" key="7">
    <source>
        <dbReference type="ARBA" id="ARBA00022771"/>
    </source>
</evidence>
<keyword evidence="5" id="KW-0934">Plastid</keyword>
<keyword evidence="6" id="KW-0479">Metal-binding</keyword>
<feature type="transmembrane region" description="Helical" evidence="16">
    <location>
        <begin position="168"/>
        <end position="188"/>
    </location>
</feature>
<comment type="similarity">
    <text evidence="2">Belongs to the glycosyl hydrolase 1 family.</text>
</comment>
<dbReference type="PROSITE" id="PS00572">
    <property type="entry name" value="GLYCOSYL_HYDROL_F1_1"/>
    <property type="match status" value="2"/>
</dbReference>
<keyword evidence="4" id="KW-0150">Chloroplast</keyword>
<dbReference type="PANTHER" id="PTHR10353:SF27">
    <property type="entry name" value="BETA-GLUCOSIDASE 47"/>
    <property type="match status" value="1"/>
</dbReference>
<dbReference type="PRINTS" id="PR00131">
    <property type="entry name" value="GLHYDRLASE1"/>
</dbReference>
<feature type="active site" description="Nucleophile" evidence="13">
    <location>
        <position position="1376"/>
    </location>
</feature>
<dbReference type="InterPro" id="IPR017853">
    <property type="entry name" value="GH"/>
</dbReference>
<evidence type="ECO:0000256" key="1">
    <source>
        <dbReference type="ARBA" id="ARBA00004508"/>
    </source>
</evidence>
<evidence type="ECO:0000313" key="18">
    <source>
        <dbReference type="EMBL" id="TXG47079.1"/>
    </source>
</evidence>
<feature type="active site" description="Nucleophile" evidence="13">
    <location>
        <position position="763"/>
    </location>
</feature>
<dbReference type="GO" id="GO:0047782">
    <property type="term" value="F:coniferin beta-glucosidase activity"/>
    <property type="evidence" value="ECO:0007669"/>
    <property type="project" value="UniProtKB-ARBA"/>
</dbReference>
<keyword evidence="3" id="KW-0813">Transport</keyword>
<dbReference type="Pfam" id="PF03108">
    <property type="entry name" value="DBD_Tnp_Mut"/>
    <property type="match status" value="1"/>
</dbReference>
<feature type="compositionally biased region" description="Low complexity" evidence="15">
    <location>
        <begin position="2252"/>
        <end position="2263"/>
    </location>
</feature>
<evidence type="ECO:0000256" key="9">
    <source>
        <dbReference type="ARBA" id="ARBA00022833"/>
    </source>
</evidence>
<evidence type="ECO:0000313" key="19">
    <source>
        <dbReference type="Proteomes" id="UP000323000"/>
    </source>
</evidence>
<reference evidence="19" key="1">
    <citation type="journal article" date="2019" name="Gigascience">
        <title>De novo genome assembly of the endangered Acer yangbiense, a plant species with extremely small populations endemic to Yunnan Province, China.</title>
        <authorList>
            <person name="Yang J."/>
            <person name="Wariss H.M."/>
            <person name="Tao L."/>
            <person name="Zhang R."/>
            <person name="Yun Q."/>
            <person name="Hollingsworth P."/>
            <person name="Dao Z."/>
            <person name="Luo G."/>
            <person name="Guo H."/>
            <person name="Ma Y."/>
            <person name="Sun W."/>
        </authorList>
    </citation>
    <scope>NUCLEOTIDE SEQUENCE [LARGE SCALE GENOMIC DNA]</scope>
    <source>
        <strain evidence="19">cv. Malutang</strain>
    </source>
</reference>
<evidence type="ECO:0000256" key="4">
    <source>
        <dbReference type="ARBA" id="ARBA00022528"/>
    </source>
</evidence>
<dbReference type="InterPro" id="IPR037185">
    <property type="entry name" value="EmrE-like"/>
</dbReference>
<comment type="subcellular location">
    <subcellularLocation>
        <location evidence="1">Plastid</location>
        <location evidence="1">Chloroplast membrane</location>
        <topology evidence="1">Multi-pass membrane protein</topology>
    </subcellularLocation>
</comment>
<evidence type="ECO:0000259" key="17">
    <source>
        <dbReference type="PROSITE" id="PS50966"/>
    </source>
</evidence>